<organism evidence="10 11">
    <name type="scientific">Microbacterium foliorum</name>
    <dbReference type="NCBI Taxonomy" id="104336"/>
    <lineage>
        <taxon>Bacteria</taxon>
        <taxon>Bacillati</taxon>
        <taxon>Actinomycetota</taxon>
        <taxon>Actinomycetes</taxon>
        <taxon>Micrococcales</taxon>
        <taxon>Microbacteriaceae</taxon>
        <taxon>Microbacterium</taxon>
    </lineage>
</organism>
<dbReference type="Pfam" id="PF13614">
    <property type="entry name" value="AAA_31"/>
    <property type="match status" value="1"/>
</dbReference>
<comment type="catalytic activity">
    <reaction evidence="8">
        <text>L-tyrosyl-[protein] + ATP = O-phospho-L-tyrosyl-[protein] + ADP + H(+)</text>
        <dbReference type="Rhea" id="RHEA:10596"/>
        <dbReference type="Rhea" id="RHEA-COMP:10136"/>
        <dbReference type="Rhea" id="RHEA-COMP:20101"/>
        <dbReference type="ChEBI" id="CHEBI:15378"/>
        <dbReference type="ChEBI" id="CHEBI:30616"/>
        <dbReference type="ChEBI" id="CHEBI:46858"/>
        <dbReference type="ChEBI" id="CHEBI:61978"/>
        <dbReference type="ChEBI" id="CHEBI:456216"/>
        <dbReference type="EC" id="2.7.10.2"/>
    </reaction>
</comment>
<proteinExistence type="inferred from homology"/>
<dbReference type="NCBIfam" id="TIGR01007">
    <property type="entry name" value="eps_fam"/>
    <property type="match status" value="1"/>
</dbReference>
<dbReference type="GO" id="GO:0004715">
    <property type="term" value="F:non-membrane spanning protein tyrosine kinase activity"/>
    <property type="evidence" value="ECO:0007669"/>
    <property type="project" value="UniProtKB-EC"/>
</dbReference>
<comment type="similarity">
    <text evidence="1">Belongs to the CpsD/CapB family.</text>
</comment>
<keyword evidence="4" id="KW-0547">Nucleotide-binding</keyword>
<evidence type="ECO:0000256" key="3">
    <source>
        <dbReference type="ARBA" id="ARBA00022679"/>
    </source>
</evidence>
<keyword evidence="5 10" id="KW-0418">Kinase</keyword>
<dbReference type="InterPro" id="IPR025669">
    <property type="entry name" value="AAA_dom"/>
</dbReference>
<protein>
    <recommendedName>
        <fullName evidence="2">non-specific protein-tyrosine kinase</fullName>
        <ecNumber evidence="2">2.7.10.2</ecNumber>
    </recommendedName>
</protein>
<dbReference type="OrthoDB" id="9812433at2"/>
<evidence type="ECO:0000256" key="8">
    <source>
        <dbReference type="ARBA" id="ARBA00051245"/>
    </source>
</evidence>
<dbReference type="GO" id="GO:0005886">
    <property type="term" value="C:plasma membrane"/>
    <property type="evidence" value="ECO:0007669"/>
    <property type="project" value="TreeGrafter"/>
</dbReference>
<evidence type="ECO:0000256" key="4">
    <source>
        <dbReference type="ARBA" id="ARBA00022741"/>
    </source>
</evidence>
<reference evidence="10 11" key="1">
    <citation type="submission" date="2019-06" db="EMBL/GenBank/DDBJ databases">
        <title>Complete genome of Microbacterium foliorum M2.</title>
        <authorList>
            <person name="Cao G."/>
        </authorList>
    </citation>
    <scope>NUCLEOTIDE SEQUENCE [LARGE SCALE GENOMIC DNA]</scope>
    <source>
        <strain evidence="10 11">M2</strain>
    </source>
</reference>
<evidence type="ECO:0000256" key="1">
    <source>
        <dbReference type="ARBA" id="ARBA00007316"/>
    </source>
</evidence>
<keyword evidence="7" id="KW-0829">Tyrosine-protein kinase</keyword>
<dbReference type="AlphaFoldDB" id="A0A4Y5YMQ6"/>
<dbReference type="Proteomes" id="UP000316125">
    <property type="component" value="Chromosome"/>
</dbReference>
<gene>
    <name evidence="10" type="ORF">FIV50_02490</name>
</gene>
<evidence type="ECO:0000256" key="5">
    <source>
        <dbReference type="ARBA" id="ARBA00022777"/>
    </source>
</evidence>
<evidence type="ECO:0000313" key="11">
    <source>
        <dbReference type="Proteomes" id="UP000316125"/>
    </source>
</evidence>
<keyword evidence="6" id="KW-0067">ATP-binding</keyword>
<dbReference type="EC" id="2.7.10.2" evidence="2"/>
<sequence length="379" mass="39796">MLSFASLATSGAVLEPVVEDLAEAGIDISLPQLRRAVAVTIPQNTVILDITAASADPRDAAEIANSVADNLTEVVYDIAPKDDRGESTVGARVIDPGAPAQFQSSPNKSQDAVLGVVLGAFGALFALSAWALLDRRVRSVAALEGVTDLPVLGLVPRRRNPAQGAAFLISPNGSAAEAFRQVRSALRFSAVEHQIGVLAVTSSIAGEGKTTMSVNTALAFAEMGNRVLLVDADLRRPNVANVLGLENAVGLASVLVDAVTFDDAVISTAGVDVLTAGEHVPNPAQLLASQKMTELVEGLRPRYDFVVIDTAPLLSVADATIISQYVDSTIVVVNTRKTTRAQLERCLAALRGVGANLAGLVLNNVREQKKEKYLYTMEP</sequence>
<evidence type="ECO:0000313" key="10">
    <source>
        <dbReference type="EMBL" id="QDE33763.1"/>
    </source>
</evidence>
<dbReference type="SUPFAM" id="SSF52540">
    <property type="entry name" value="P-loop containing nucleoside triphosphate hydrolases"/>
    <property type="match status" value="1"/>
</dbReference>
<dbReference type="EMBL" id="CP041040">
    <property type="protein sequence ID" value="QDE33763.1"/>
    <property type="molecule type" value="Genomic_DNA"/>
</dbReference>
<name>A0A4Y5YMQ6_9MICO</name>
<evidence type="ECO:0000256" key="2">
    <source>
        <dbReference type="ARBA" id="ARBA00011903"/>
    </source>
</evidence>
<dbReference type="CDD" id="cd05387">
    <property type="entry name" value="BY-kinase"/>
    <property type="match status" value="1"/>
</dbReference>
<dbReference type="PANTHER" id="PTHR32309">
    <property type="entry name" value="TYROSINE-PROTEIN KINASE"/>
    <property type="match status" value="1"/>
</dbReference>
<evidence type="ECO:0000256" key="6">
    <source>
        <dbReference type="ARBA" id="ARBA00022840"/>
    </source>
</evidence>
<dbReference type="InterPro" id="IPR005702">
    <property type="entry name" value="Wzc-like_C"/>
</dbReference>
<evidence type="ECO:0000256" key="7">
    <source>
        <dbReference type="ARBA" id="ARBA00023137"/>
    </source>
</evidence>
<accession>A0A4Y5YMQ6</accession>
<dbReference type="PANTHER" id="PTHR32309:SF13">
    <property type="entry name" value="FERRIC ENTEROBACTIN TRANSPORT PROTEIN FEPE"/>
    <property type="match status" value="1"/>
</dbReference>
<keyword evidence="3 10" id="KW-0808">Transferase</keyword>
<dbReference type="GO" id="GO:0005524">
    <property type="term" value="F:ATP binding"/>
    <property type="evidence" value="ECO:0007669"/>
    <property type="project" value="UniProtKB-KW"/>
</dbReference>
<dbReference type="Gene3D" id="3.40.50.300">
    <property type="entry name" value="P-loop containing nucleotide triphosphate hydrolases"/>
    <property type="match status" value="1"/>
</dbReference>
<evidence type="ECO:0000259" key="9">
    <source>
        <dbReference type="Pfam" id="PF13614"/>
    </source>
</evidence>
<dbReference type="InterPro" id="IPR050445">
    <property type="entry name" value="Bact_polysacc_biosynth/exp"/>
</dbReference>
<dbReference type="InterPro" id="IPR027417">
    <property type="entry name" value="P-loop_NTPase"/>
</dbReference>
<feature type="domain" description="AAA" evidence="9">
    <location>
        <begin position="198"/>
        <end position="346"/>
    </location>
</feature>